<dbReference type="Proteomes" id="UP000273326">
    <property type="component" value="Chromosome"/>
</dbReference>
<dbReference type="KEGG" id="jeh:EJN90_00520"/>
<dbReference type="GO" id="GO:0015421">
    <property type="term" value="F:ABC-type oligopeptide transporter activity"/>
    <property type="evidence" value="ECO:0007669"/>
    <property type="project" value="TreeGrafter"/>
</dbReference>
<keyword evidence="6 12" id="KW-0067">ATP-binding</keyword>
<accession>A0A3S9H7E3</accession>
<keyword evidence="3" id="KW-1003">Cell membrane</keyword>
<dbReference type="Pfam" id="PF00005">
    <property type="entry name" value="ABC_tran"/>
    <property type="match status" value="1"/>
</dbReference>
<dbReference type="GO" id="GO:0016887">
    <property type="term" value="F:ATP hydrolysis activity"/>
    <property type="evidence" value="ECO:0007669"/>
    <property type="project" value="InterPro"/>
</dbReference>
<keyword evidence="7 9" id="KW-1133">Transmembrane helix</keyword>
<dbReference type="PROSITE" id="PS50893">
    <property type="entry name" value="ABC_TRANSPORTER_2"/>
    <property type="match status" value="1"/>
</dbReference>
<name>A0A3S9H7E3_9LACT</name>
<dbReference type="InterPro" id="IPR003439">
    <property type="entry name" value="ABC_transporter-like_ATP-bd"/>
</dbReference>
<dbReference type="Pfam" id="PF00664">
    <property type="entry name" value="ABC_membrane"/>
    <property type="match status" value="1"/>
</dbReference>
<feature type="transmembrane region" description="Helical" evidence="9">
    <location>
        <begin position="273"/>
        <end position="294"/>
    </location>
</feature>
<evidence type="ECO:0000256" key="5">
    <source>
        <dbReference type="ARBA" id="ARBA00022741"/>
    </source>
</evidence>
<evidence type="ECO:0000259" key="10">
    <source>
        <dbReference type="PROSITE" id="PS50893"/>
    </source>
</evidence>
<dbReference type="InterPro" id="IPR036640">
    <property type="entry name" value="ABC1_TM_sf"/>
</dbReference>
<dbReference type="PANTHER" id="PTHR43394:SF1">
    <property type="entry name" value="ATP-BINDING CASSETTE SUB-FAMILY B MEMBER 10, MITOCHONDRIAL"/>
    <property type="match status" value="1"/>
</dbReference>
<dbReference type="FunFam" id="3.40.50.300:FF:000854">
    <property type="entry name" value="Multidrug ABC transporter ATP-binding protein"/>
    <property type="match status" value="1"/>
</dbReference>
<dbReference type="InterPro" id="IPR039421">
    <property type="entry name" value="Type_1_exporter"/>
</dbReference>
<evidence type="ECO:0000256" key="2">
    <source>
        <dbReference type="ARBA" id="ARBA00022448"/>
    </source>
</evidence>
<dbReference type="CDD" id="cd18548">
    <property type="entry name" value="ABC_6TM_Tm287_like"/>
    <property type="match status" value="1"/>
</dbReference>
<dbReference type="GO" id="GO:0005524">
    <property type="term" value="F:ATP binding"/>
    <property type="evidence" value="ECO:0007669"/>
    <property type="project" value="UniProtKB-KW"/>
</dbReference>
<feature type="domain" description="ABC transporter" evidence="10">
    <location>
        <begin position="333"/>
        <end position="568"/>
    </location>
</feature>
<feature type="transmembrane region" description="Helical" evidence="9">
    <location>
        <begin position="236"/>
        <end position="261"/>
    </location>
</feature>
<evidence type="ECO:0000256" key="1">
    <source>
        <dbReference type="ARBA" id="ARBA00004651"/>
    </source>
</evidence>
<dbReference type="Gene3D" id="3.40.50.300">
    <property type="entry name" value="P-loop containing nucleotide triphosphate hydrolases"/>
    <property type="match status" value="1"/>
</dbReference>
<organism evidence="12 13">
    <name type="scientific">Jeotgalibaca ciconiae</name>
    <dbReference type="NCBI Taxonomy" id="2496265"/>
    <lineage>
        <taxon>Bacteria</taxon>
        <taxon>Bacillati</taxon>
        <taxon>Bacillota</taxon>
        <taxon>Bacilli</taxon>
        <taxon>Lactobacillales</taxon>
        <taxon>Carnobacteriaceae</taxon>
        <taxon>Jeotgalibaca</taxon>
    </lineage>
</organism>
<sequence>MFELGKRISWKAFLGSVLFIIVQVFAELNLPNMTSNIINNGIATGDISYIWNTGFRMLLLTGITIVAAIIGVHISAKESQRVGLQIRGDIYRKVMYLSKDKVNSIGAASLITRSTNDVEQVQMVFMMFLRMMMFAPIMGIGAAVLSYTQNPELARIFFVSVPILIFLLFIIMRSAIPLFKLIQKKTDRLNLIFREGLTGVRVIRAFNKSTYEEERFAEANEDFMQNNVKAMSIMSLLMPIMTLVLSGTNISIILIGGEYIAIGNMPVGNLVAFINYSAMLLFSFMMMSMILTMVPRAQVSAARINEVLNLESTIQDGDHLFDEAELQNESSQLAFDHVTYYFPNAERPVVDDIDFSMKAGQTLAIIGGTGSGKSTIANLIMRFYDSTSGNVYLNGINVKELNQFNIRERIAYVPQKANLFSGTIRSNMLFGKKDATDDEIWQALKIAQAKDFVEGLELGLESPVEQGGTNFSGGQRQRLCIARAIIKEPDVYVFDDSFSALDFKTDAALRHALKDETEDAIVVIVAQRISTVMDADLIVVLDNGKVVGKGTHESLIKDNETYLEIMNSQFKEGENE</sequence>
<dbReference type="Gene3D" id="1.20.1560.10">
    <property type="entry name" value="ABC transporter type 1, transmembrane domain"/>
    <property type="match status" value="1"/>
</dbReference>
<dbReference type="EMBL" id="CP034465">
    <property type="protein sequence ID" value="AZP03269.1"/>
    <property type="molecule type" value="Genomic_DNA"/>
</dbReference>
<comment type="subcellular location">
    <subcellularLocation>
        <location evidence="1">Cell membrane</location>
        <topology evidence="1">Multi-pass membrane protein</topology>
    </subcellularLocation>
</comment>
<evidence type="ECO:0000256" key="4">
    <source>
        <dbReference type="ARBA" id="ARBA00022692"/>
    </source>
</evidence>
<dbReference type="SMART" id="SM00382">
    <property type="entry name" value="AAA"/>
    <property type="match status" value="1"/>
</dbReference>
<dbReference type="InterPro" id="IPR017871">
    <property type="entry name" value="ABC_transporter-like_CS"/>
</dbReference>
<dbReference type="PANTHER" id="PTHR43394">
    <property type="entry name" value="ATP-DEPENDENT PERMEASE MDL1, MITOCHONDRIAL"/>
    <property type="match status" value="1"/>
</dbReference>
<dbReference type="PROSITE" id="PS00211">
    <property type="entry name" value="ABC_TRANSPORTER_1"/>
    <property type="match status" value="1"/>
</dbReference>
<keyword evidence="13" id="KW-1185">Reference proteome</keyword>
<evidence type="ECO:0000256" key="8">
    <source>
        <dbReference type="ARBA" id="ARBA00023136"/>
    </source>
</evidence>
<dbReference type="AlphaFoldDB" id="A0A3S9H7E3"/>
<dbReference type="GO" id="GO:0005886">
    <property type="term" value="C:plasma membrane"/>
    <property type="evidence" value="ECO:0007669"/>
    <property type="project" value="UniProtKB-SubCell"/>
</dbReference>
<dbReference type="InterPro" id="IPR003593">
    <property type="entry name" value="AAA+_ATPase"/>
</dbReference>
<evidence type="ECO:0000259" key="11">
    <source>
        <dbReference type="PROSITE" id="PS50929"/>
    </source>
</evidence>
<feature type="transmembrane region" description="Helical" evidence="9">
    <location>
        <begin position="123"/>
        <end position="147"/>
    </location>
</feature>
<dbReference type="SUPFAM" id="SSF90123">
    <property type="entry name" value="ABC transporter transmembrane region"/>
    <property type="match status" value="1"/>
</dbReference>
<protein>
    <submittedName>
        <fullName evidence="12">ABC transporter ATP-binding protein</fullName>
    </submittedName>
</protein>
<evidence type="ECO:0000256" key="3">
    <source>
        <dbReference type="ARBA" id="ARBA00022475"/>
    </source>
</evidence>
<dbReference type="InterPro" id="IPR027417">
    <property type="entry name" value="P-loop_NTPase"/>
</dbReference>
<evidence type="ECO:0000256" key="7">
    <source>
        <dbReference type="ARBA" id="ARBA00022989"/>
    </source>
</evidence>
<dbReference type="SUPFAM" id="SSF52540">
    <property type="entry name" value="P-loop containing nucleoside triphosphate hydrolases"/>
    <property type="match status" value="1"/>
</dbReference>
<keyword evidence="2" id="KW-0813">Transport</keyword>
<evidence type="ECO:0000313" key="12">
    <source>
        <dbReference type="EMBL" id="AZP03269.1"/>
    </source>
</evidence>
<evidence type="ECO:0000313" key="13">
    <source>
        <dbReference type="Proteomes" id="UP000273326"/>
    </source>
</evidence>
<keyword evidence="5" id="KW-0547">Nucleotide-binding</keyword>
<keyword evidence="4 9" id="KW-0812">Transmembrane</keyword>
<dbReference type="OrthoDB" id="9770415at2"/>
<dbReference type="RefSeq" id="WP_126108370.1">
    <property type="nucleotide sequence ID" value="NZ_CP034465.1"/>
</dbReference>
<keyword evidence="8 9" id="KW-0472">Membrane</keyword>
<gene>
    <name evidence="12" type="ORF">EJN90_00520</name>
</gene>
<proteinExistence type="predicted"/>
<evidence type="ECO:0000256" key="6">
    <source>
        <dbReference type="ARBA" id="ARBA00022840"/>
    </source>
</evidence>
<feature type="domain" description="ABC transmembrane type-1" evidence="11">
    <location>
        <begin position="14"/>
        <end position="296"/>
    </location>
</feature>
<dbReference type="PROSITE" id="PS50929">
    <property type="entry name" value="ABC_TM1F"/>
    <property type="match status" value="1"/>
</dbReference>
<reference evidence="13" key="1">
    <citation type="submission" date="2018-12" db="EMBL/GenBank/DDBJ databases">
        <title>Complete genome sequencing of Jeotgalibaca sp. H21T32.</title>
        <authorList>
            <person name="Bae J.-W."/>
            <person name="Lee S.-Y."/>
        </authorList>
    </citation>
    <scope>NUCLEOTIDE SEQUENCE [LARGE SCALE GENOMIC DNA]</scope>
    <source>
        <strain evidence="13">H21T32</strain>
    </source>
</reference>
<feature type="transmembrane region" description="Helical" evidence="9">
    <location>
        <begin position="153"/>
        <end position="176"/>
    </location>
</feature>
<dbReference type="InterPro" id="IPR011527">
    <property type="entry name" value="ABC1_TM_dom"/>
</dbReference>
<feature type="transmembrane region" description="Helical" evidence="9">
    <location>
        <begin position="50"/>
        <end position="72"/>
    </location>
</feature>
<evidence type="ECO:0000256" key="9">
    <source>
        <dbReference type="SAM" id="Phobius"/>
    </source>
</evidence>